<organism evidence="1 2">
    <name type="scientific">candidate division WOR-3 bacterium JGI_Cruoil_03_44_89</name>
    <dbReference type="NCBI Taxonomy" id="1973748"/>
    <lineage>
        <taxon>Bacteria</taxon>
        <taxon>Bacteria division WOR-3</taxon>
    </lineage>
</organism>
<proteinExistence type="predicted"/>
<protein>
    <recommendedName>
        <fullName evidence="3">DUF1570 domain-containing protein</fullName>
    </recommendedName>
</protein>
<reference evidence="1 2" key="1">
    <citation type="submission" date="2017-07" db="EMBL/GenBank/DDBJ databases">
        <title>Recovery of genomes from metagenomes via a dereplication, aggregation, and scoring strategy.</title>
        <authorList>
            <person name="Sieber C.M."/>
            <person name="Probst A.J."/>
            <person name="Sharrar A."/>
            <person name="Thomas B.C."/>
            <person name="Hess M."/>
            <person name="Tringe S.G."/>
            <person name="Banfield J.F."/>
        </authorList>
    </citation>
    <scope>NUCLEOTIDE SEQUENCE [LARGE SCALE GENOMIC DNA]</scope>
    <source>
        <strain evidence="1">JGI_Cruoil_03_44_89</strain>
    </source>
</reference>
<dbReference type="InterPro" id="IPR042279">
    <property type="entry name" value="Pep_M60_3"/>
</dbReference>
<dbReference type="Proteomes" id="UP000215215">
    <property type="component" value="Unassembled WGS sequence"/>
</dbReference>
<evidence type="ECO:0008006" key="3">
    <source>
        <dbReference type="Google" id="ProtNLM"/>
    </source>
</evidence>
<accession>A0A235BP68</accession>
<dbReference type="Gene3D" id="1.10.390.30">
    <property type="entry name" value="Peptidase M60, enhancin-like domain 3"/>
    <property type="match status" value="1"/>
</dbReference>
<name>A0A235BP68_UNCW3</name>
<dbReference type="AlphaFoldDB" id="A0A235BP68"/>
<sequence>MRLDVRMRSIVLSTLASLLTMSSFNCSYIRFQRDSLVIFSTEHFDVELAKRYESYRPLIEEYLERGYALYQTYTGYSLNDLMNRIQNNPDVHHPRYHYMFYLPENMWWRGWGGGLTAWNQSQAAATLLPGLKLEEIERGNPALSIVWHELANGWANVYVDYRGEDTHAPWWFAAEGHAGFLRQHAMVDCGFPVEQVREYGEALKQVDKYLKGEKYDPGSVCHVILQSLWAEYGWSLFRATYRAIQEGKLTFPKTDSIRVNSVLIQFLSETTGENLLPFFESFKISVEGETGEILAKLPIANISLERSVRVEKPRHPLGEEK</sequence>
<evidence type="ECO:0000313" key="1">
    <source>
        <dbReference type="EMBL" id="OYD14303.1"/>
    </source>
</evidence>
<evidence type="ECO:0000313" key="2">
    <source>
        <dbReference type="Proteomes" id="UP000215215"/>
    </source>
</evidence>
<gene>
    <name evidence="1" type="ORF">CH333_08350</name>
</gene>
<dbReference type="EMBL" id="NOZQ01000190">
    <property type="protein sequence ID" value="OYD14303.1"/>
    <property type="molecule type" value="Genomic_DNA"/>
</dbReference>
<comment type="caution">
    <text evidence="1">The sequence shown here is derived from an EMBL/GenBank/DDBJ whole genome shotgun (WGS) entry which is preliminary data.</text>
</comment>